<dbReference type="PROSITE" id="PS00012">
    <property type="entry name" value="PHOSPHOPANTETHEINE"/>
    <property type="match status" value="1"/>
</dbReference>
<dbReference type="InterPro" id="IPR010071">
    <property type="entry name" value="AA_adenyl_dom"/>
</dbReference>
<dbReference type="FunFam" id="1.10.1200.10:FF:000016">
    <property type="entry name" value="Non-ribosomal peptide synthase"/>
    <property type="match status" value="1"/>
</dbReference>
<dbReference type="InterPro" id="IPR000873">
    <property type="entry name" value="AMP-dep_synth/lig_dom"/>
</dbReference>
<feature type="domain" description="Carrier" evidence="5">
    <location>
        <begin position="1011"/>
        <end position="1086"/>
    </location>
</feature>
<dbReference type="SUPFAM" id="SSF52777">
    <property type="entry name" value="CoA-dependent acyltransferases"/>
    <property type="match status" value="2"/>
</dbReference>
<gene>
    <name evidence="6" type="ORF">GA0070617_5800</name>
</gene>
<keyword evidence="2" id="KW-0596">Phosphopantetheine</keyword>
<evidence type="ECO:0000313" key="6">
    <source>
        <dbReference type="EMBL" id="SCL65553.1"/>
    </source>
</evidence>
<evidence type="ECO:0000256" key="1">
    <source>
        <dbReference type="ARBA" id="ARBA00001957"/>
    </source>
</evidence>
<sequence length="1119" mass="118667">MSTGPGWLTDDRRELLARLAAQRGVRRGPAGVTPRTGPDAPLSYAQRRLWFLDRLSGGSPVYHIAAGARLRGPLDVAALATALTTLVRRHEALRTVFPPGPDGIATQLPAAAPRLIELPAQPLAGTPAEVEQTALRLAREIAREPFDLPAGPPLRCRLLRLADDDHLLVVVLHHIVADGWSLDLLLRQLLDAYAEGAGGAQSESRSGLQLGDVACWEPGWLASAEAASQLDHWRAKLADAPLLELPTTRPRPLQPTSAGDTHRFSIEPRVAGRLAALAAEHRASPFLAALAGTAVVAGRWAGQDDVVLGTPHAGRHRPELAGVVGCLVNTLPLRLRLDPADRFVDLLEQARDTLLDAHQHSAVPFDLLVERLRPERDSGGRPPIVGHLISYEDRPVRRVRVGELEVRFFPVETGTAKFDLSVELATAPDGGLDGTVEYSTELFDPDTAVRFAAGLRTVLTHATADTRLADLPLLSPAERIEVVERFGSGGPPTEGSEATVHGLVEVAADRWPDQVAVRSGGHRLSYAELDTAANRLAHLLRARGIGPDRPVGVALPRGPYLLVALLGVLKAGGAYVPLDPEHPPARLAQIGADVAVPVVLTVARHRAAVTAAVPEGTPVLELDGAEVAADDLAQHRPEPVATPGDLAYVLHTSGSTGRPKGAMNTHRAVVNRLLWMQQAFGLQPGEAVLQKTPLGFDVSVWELFWPLLVGAQCVLAEPGAHRDPARLAATIAEHRVTTVHFVPSMLAGFLAAGAAADCGGALRRVVCSGEELPPSLVAACARELPGAAVFNLYGPTEAAVDVSWHRCRPEDGPRVPIGRPIAGVRLHVVDGHGQPVPVGVPGELLIAGVAVARGYWNRPAATAERFVPDVFGPPGARAYRTGDRVRWLPDGTLDYLGRLDRQVKIRGVRIEPGEIEATLADHADVASAVVDVRPGPDGAALLLAWVTCPDGATRAPELPAVLRAHLRDRLPAALLPATVTVLDGWPLNANGKLDRAALPVAAPTSPQAFVAPRDDTERAVAAIWAEVLDVDRVGAHDDFFALGGHSIVAVRILTRVRTVLGVEVALPVVFAAPTVAGMAAAVRAARADGGSAPAPPTIGRVSRERYRVTRPADPTDRRA</sequence>
<dbReference type="PROSITE" id="PS50075">
    <property type="entry name" value="CARRIER"/>
    <property type="match status" value="1"/>
</dbReference>
<evidence type="ECO:0000313" key="7">
    <source>
        <dbReference type="Proteomes" id="UP000198937"/>
    </source>
</evidence>
<evidence type="ECO:0000256" key="2">
    <source>
        <dbReference type="ARBA" id="ARBA00022450"/>
    </source>
</evidence>
<dbReference type="GO" id="GO:0003824">
    <property type="term" value="F:catalytic activity"/>
    <property type="evidence" value="ECO:0007669"/>
    <property type="project" value="InterPro"/>
</dbReference>
<dbReference type="Gene3D" id="3.40.50.980">
    <property type="match status" value="2"/>
</dbReference>
<dbReference type="GO" id="GO:0008610">
    <property type="term" value="P:lipid biosynthetic process"/>
    <property type="evidence" value="ECO:0007669"/>
    <property type="project" value="UniProtKB-ARBA"/>
</dbReference>
<dbReference type="InterPro" id="IPR045851">
    <property type="entry name" value="AMP-bd_C_sf"/>
</dbReference>
<reference evidence="6 7" key="1">
    <citation type="submission" date="2016-06" db="EMBL/GenBank/DDBJ databases">
        <authorList>
            <person name="Kjaerup R.B."/>
            <person name="Dalgaard T.S."/>
            <person name="Juul-Madsen H.R."/>
        </authorList>
    </citation>
    <scope>NUCLEOTIDE SEQUENCE [LARGE SCALE GENOMIC DNA]</scope>
    <source>
        <strain evidence="6 7">DSM 45577</strain>
    </source>
</reference>
<dbReference type="SUPFAM" id="SSF56801">
    <property type="entry name" value="Acetyl-CoA synthetase-like"/>
    <property type="match status" value="1"/>
</dbReference>
<accession>A0A1C6VGT1</accession>
<evidence type="ECO:0000259" key="5">
    <source>
        <dbReference type="PROSITE" id="PS50075"/>
    </source>
</evidence>
<dbReference type="InterPro" id="IPR020845">
    <property type="entry name" value="AMP-binding_CS"/>
</dbReference>
<dbReference type="FunFam" id="3.40.50.980:FF:000002">
    <property type="entry name" value="Enterobactin synthetase component F"/>
    <property type="match status" value="1"/>
</dbReference>
<dbReference type="AlphaFoldDB" id="A0A1C6VGT1"/>
<evidence type="ECO:0000256" key="4">
    <source>
        <dbReference type="SAM" id="MobiDB-lite"/>
    </source>
</evidence>
<dbReference type="FunFam" id="3.40.50.980:FF:000001">
    <property type="entry name" value="Non-ribosomal peptide synthetase"/>
    <property type="match status" value="1"/>
</dbReference>
<dbReference type="PROSITE" id="PS00455">
    <property type="entry name" value="AMP_BINDING"/>
    <property type="match status" value="1"/>
</dbReference>
<dbReference type="SMART" id="SM00823">
    <property type="entry name" value="PKS_PP"/>
    <property type="match status" value="1"/>
</dbReference>
<dbReference type="Gene3D" id="3.30.300.30">
    <property type="match status" value="1"/>
</dbReference>
<dbReference type="PANTHER" id="PTHR45527:SF1">
    <property type="entry name" value="FATTY ACID SYNTHASE"/>
    <property type="match status" value="1"/>
</dbReference>
<keyword evidence="3" id="KW-0597">Phosphoprotein</keyword>
<dbReference type="CDD" id="cd17646">
    <property type="entry name" value="A_NRPS_AB3403-like"/>
    <property type="match status" value="1"/>
</dbReference>
<dbReference type="InterPro" id="IPR006162">
    <property type="entry name" value="Ppantetheine_attach_site"/>
</dbReference>
<dbReference type="Pfam" id="PF13193">
    <property type="entry name" value="AMP-binding_C"/>
    <property type="match status" value="1"/>
</dbReference>
<dbReference type="Proteomes" id="UP000198937">
    <property type="component" value="Unassembled WGS sequence"/>
</dbReference>
<dbReference type="Pfam" id="PF00550">
    <property type="entry name" value="PP-binding"/>
    <property type="match status" value="1"/>
</dbReference>
<organism evidence="6 7">
    <name type="scientific">Micromonospora yangpuensis</name>
    <dbReference type="NCBI Taxonomy" id="683228"/>
    <lineage>
        <taxon>Bacteria</taxon>
        <taxon>Bacillati</taxon>
        <taxon>Actinomycetota</taxon>
        <taxon>Actinomycetes</taxon>
        <taxon>Micromonosporales</taxon>
        <taxon>Micromonosporaceae</taxon>
        <taxon>Micromonospora</taxon>
    </lineage>
</organism>
<dbReference type="Gene3D" id="3.30.559.30">
    <property type="entry name" value="Nonribosomal peptide synthetase, condensation domain"/>
    <property type="match status" value="1"/>
</dbReference>
<dbReference type="EMBL" id="FMIA01000002">
    <property type="protein sequence ID" value="SCL65553.1"/>
    <property type="molecule type" value="Genomic_DNA"/>
</dbReference>
<keyword evidence="7" id="KW-1185">Reference proteome</keyword>
<dbReference type="Pfam" id="PF00668">
    <property type="entry name" value="Condensation"/>
    <property type="match status" value="1"/>
</dbReference>
<feature type="region of interest" description="Disordered" evidence="4">
    <location>
        <begin position="1086"/>
        <end position="1119"/>
    </location>
</feature>
<dbReference type="GO" id="GO:0072330">
    <property type="term" value="P:monocarboxylic acid biosynthetic process"/>
    <property type="evidence" value="ECO:0007669"/>
    <property type="project" value="UniProtKB-ARBA"/>
</dbReference>
<dbReference type="Gene3D" id="2.30.38.10">
    <property type="entry name" value="Luciferase, Domain 3"/>
    <property type="match status" value="1"/>
</dbReference>
<dbReference type="PANTHER" id="PTHR45527">
    <property type="entry name" value="NONRIBOSOMAL PEPTIDE SYNTHETASE"/>
    <property type="match status" value="1"/>
</dbReference>
<dbReference type="SUPFAM" id="SSF47336">
    <property type="entry name" value="ACP-like"/>
    <property type="match status" value="1"/>
</dbReference>
<dbReference type="GO" id="GO:0043041">
    <property type="term" value="P:amino acid activation for nonribosomal peptide biosynthetic process"/>
    <property type="evidence" value="ECO:0007669"/>
    <property type="project" value="TreeGrafter"/>
</dbReference>
<dbReference type="FunFam" id="2.30.38.10:FF:000001">
    <property type="entry name" value="Non-ribosomal peptide synthetase PvdI"/>
    <property type="match status" value="1"/>
</dbReference>
<dbReference type="InterPro" id="IPR001242">
    <property type="entry name" value="Condensation_dom"/>
</dbReference>
<dbReference type="NCBIfam" id="TIGR01733">
    <property type="entry name" value="AA-adenyl-dom"/>
    <property type="match status" value="1"/>
</dbReference>
<dbReference type="InterPro" id="IPR020806">
    <property type="entry name" value="PKS_PP-bd"/>
</dbReference>
<protein>
    <submittedName>
        <fullName evidence="6">Amino acid adenylation domain-containing protein</fullName>
    </submittedName>
</protein>
<dbReference type="Pfam" id="PF00501">
    <property type="entry name" value="AMP-binding"/>
    <property type="match status" value="1"/>
</dbReference>
<dbReference type="Gene3D" id="3.30.559.10">
    <property type="entry name" value="Chloramphenicol acetyltransferase-like domain"/>
    <property type="match status" value="1"/>
</dbReference>
<dbReference type="InterPro" id="IPR023213">
    <property type="entry name" value="CAT-like_dom_sf"/>
</dbReference>
<evidence type="ECO:0000256" key="3">
    <source>
        <dbReference type="ARBA" id="ARBA00022553"/>
    </source>
</evidence>
<dbReference type="InterPro" id="IPR009081">
    <property type="entry name" value="PP-bd_ACP"/>
</dbReference>
<comment type="cofactor">
    <cofactor evidence="1">
        <name>pantetheine 4'-phosphate</name>
        <dbReference type="ChEBI" id="CHEBI:47942"/>
    </cofactor>
</comment>
<dbReference type="CDD" id="cd19531">
    <property type="entry name" value="LCL_NRPS-like"/>
    <property type="match status" value="1"/>
</dbReference>
<dbReference type="FunFam" id="3.40.50.12780:FF:000012">
    <property type="entry name" value="Non-ribosomal peptide synthetase"/>
    <property type="match status" value="1"/>
</dbReference>
<dbReference type="RefSeq" id="WP_175440700.1">
    <property type="nucleotide sequence ID" value="NZ_BMMJ01000003.1"/>
</dbReference>
<dbReference type="GO" id="GO:0044550">
    <property type="term" value="P:secondary metabolite biosynthetic process"/>
    <property type="evidence" value="ECO:0007669"/>
    <property type="project" value="TreeGrafter"/>
</dbReference>
<dbReference type="InterPro" id="IPR029058">
    <property type="entry name" value="AB_hydrolase_fold"/>
</dbReference>
<dbReference type="GO" id="GO:0005829">
    <property type="term" value="C:cytosol"/>
    <property type="evidence" value="ECO:0007669"/>
    <property type="project" value="TreeGrafter"/>
</dbReference>
<dbReference type="InterPro" id="IPR036736">
    <property type="entry name" value="ACP-like_sf"/>
</dbReference>
<proteinExistence type="predicted"/>
<dbReference type="Gene3D" id="3.40.50.1820">
    <property type="entry name" value="alpha/beta hydrolase"/>
    <property type="match status" value="1"/>
</dbReference>
<dbReference type="STRING" id="683228.GA0070617_5800"/>
<dbReference type="InterPro" id="IPR025110">
    <property type="entry name" value="AMP-bd_C"/>
</dbReference>
<name>A0A1C6VGT1_9ACTN</name>
<dbReference type="GO" id="GO:0031177">
    <property type="term" value="F:phosphopantetheine binding"/>
    <property type="evidence" value="ECO:0007669"/>
    <property type="project" value="InterPro"/>
</dbReference>